<sequence length="436" mass="48876">MDDRPHLGSGAYHGLLGEYLRYIEPQTEGDPAGILASLLASYTCMIDNSSRTAEPFEQPINLWFLVMGETGEGRKGTAHSAAEQMLRHVDENFWKRHLTPSLSSGEGLIYAVRDGMDEEEIERREASDKPGKIDYGVHDKRLLVISTEFATIMAKGQGGTLGPVLRDAWDGKDLAILTMDSHYATAPHITLIGQVTPEEFAARLRPGELAGGTYNRLLPTFVHKVRDLPWPERPEGHKEQLLKFAARFRDAVTFGRTGCEVRFSRAAKDFYTGSIYPEYVNSSGDSEVMKQFTTRRLPYLVRVAAAYALVEQHERVEVEDLVAAKSVVDYAIESARYVLSKHQVAKTHSRQADKPRIDIEDDAQKLIEELRRNQSEGGEGINRTELYALFGWRRNKREIDEILQATSGHVTATSVAIPGSRKPRTIYCLAQAKQDN</sequence>
<dbReference type="OrthoDB" id="6272730at2"/>
<organism evidence="1 2">
    <name type="scientific">Streptomyces cacaoi</name>
    <dbReference type="NCBI Taxonomy" id="1898"/>
    <lineage>
        <taxon>Bacteria</taxon>
        <taxon>Bacillati</taxon>
        <taxon>Actinomycetota</taxon>
        <taxon>Actinomycetes</taxon>
        <taxon>Kitasatosporales</taxon>
        <taxon>Streptomycetaceae</taxon>
        <taxon>Streptomyces</taxon>
    </lineage>
</organism>
<evidence type="ECO:0008006" key="3">
    <source>
        <dbReference type="Google" id="ProtNLM"/>
    </source>
</evidence>
<evidence type="ECO:0000313" key="1">
    <source>
        <dbReference type="EMBL" id="GEB50459.1"/>
    </source>
</evidence>
<comment type="caution">
    <text evidence="1">The sequence shown here is derived from an EMBL/GenBank/DDBJ whole genome shotgun (WGS) entry which is preliminary data.</text>
</comment>
<reference evidence="1 2" key="1">
    <citation type="submission" date="2019-06" db="EMBL/GenBank/DDBJ databases">
        <title>Whole genome shotgun sequence of Streptomyces cacaoi subsp. cacaoi NBRC 12748.</title>
        <authorList>
            <person name="Hosoyama A."/>
            <person name="Uohara A."/>
            <person name="Ohji S."/>
            <person name="Ichikawa N."/>
        </authorList>
    </citation>
    <scope>NUCLEOTIDE SEQUENCE [LARGE SCALE GENOMIC DNA]</scope>
    <source>
        <strain evidence="1 2">NBRC 12748</strain>
    </source>
</reference>
<dbReference type="Pfam" id="PF13148">
    <property type="entry name" value="DUF3987"/>
    <property type="match status" value="1"/>
</dbReference>
<dbReference type="InterPro" id="IPR025048">
    <property type="entry name" value="DUF3987"/>
</dbReference>
<name>A0A4Y3QZP4_STRCI</name>
<dbReference type="Proteomes" id="UP000319210">
    <property type="component" value="Unassembled WGS sequence"/>
</dbReference>
<evidence type="ECO:0000313" key="2">
    <source>
        <dbReference type="Proteomes" id="UP000319210"/>
    </source>
</evidence>
<keyword evidence="2" id="KW-1185">Reference proteome</keyword>
<proteinExistence type="predicted"/>
<protein>
    <recommendedName>
        <fullName evidence="3">DUF3987 domain-containing protein</fullName>
    </recommendedName>
</protein>
<dbReference type="EMBL" id="BJMM01000012">
    <property type="protein sequence ID" value="GEB50459.1"/>
    <property type="molecule type" value="Genomic_DNA"/>
</dbReference>
<accession>A0A4Y3QZP4</accession>
<gene>
    <name evidence="1" type="ORF">SCA03_30100</name>
</gene>
<dbReference type="AlphaFoldDB" id="A0A4Y3QZP4"/>